<dbReference type="OrthoDB" id="10254187at2759"/>
<name>A0A4T0FJY4_9BASI</name>
<keyword evidence="8" id="KW-0408">Iron</keyword>
<evidence type="ECO:0000256" key="4">
    <source>
        <dbReference type="ARBA" id="ARBA00022714"/>
    </source>
</evidence>
<evidence type="ECO:0000256" key="9">
    <source>
        <dbReference type="ARBA" id="ARBA00023014"/>
    </source>
</evidence>
<feature type="transmembrane region" description="Helical" evidence="14">
    <location>
        <begin position="211"/>
        <end position="233"/>
    </location>
</feature>
<keyword evidence="7 14" id="KW-1133">Transmembrane helix</keyword>
<dbReference type="FunFam" id="3.40.30.10:FF:000022">
    <property type="entry name" value="NADH dehydrogenase flavoprotein 2, mitochondrial"/>
    <property type="match status" value="1"/>
</dbReference>
<evidence type="ECO:0000256" key="7">
    <source>
        <dbReference type="ARBA" id="ARBA00022989"/>
    </source>
</evidence>
<dbReference type="PANTHER" id="PTHR11785">
    <property type="entry name" value="AMINO ACID TRANSPORTER"/>
    <property type="match status" value="1"/>
</dbReference>
<evidence type="ECO:0000313" key="15">
    <source>
        <dbReference type="EMBL" id="TIA88529.1"/>
    </source>
</evidence>
<feature type="transmembrane region" description="Helical" evidence="14">
    <location>
        <begin position="424"/>
        <end position="444"/>
    </location>
</feature>
<dbReference type="CDD" id="cd03064">
    <property type="entry name" value="TRX_Fd_NuoE"/>
    <property type="match status" value="1"/>
</dbReference>
<dbReference type="InterPro" id="IPR002023">
    <property type="entry name" value="NuoE-like"/>
</dbReference>
<feature type="transmembrane region" description="Helical" evidence="14">
    <location>
        <begin position="277"/>
        <end position="299"/>
    </location>
</feature>
<accession>A0A4T0FJY4</accession>
<evidence type="ECO:0000256" key="13">
    <source>
        <dbReference type="SAM" id="MobiDB-lite"/>
    </source>
</evidence>
<keyword evidence="16" id="KW-1185">Reference proteome</keyword>
<protein>
    <submittedName>
        <fullName evidence="15">Uncharacterized protein</fullName>
    </submittedName>
</protein>
<dbReference type="AlphaFoldDB" id="A0A4T0FJY4"/>
<organism evidence="15 16">
    <name type="scientific">Wallemia hederae</name>
    <dbReference type="NCBI Taxonomy" id="1540922"/>
    <lineage>
        <taxon>Eukaryota</taxon>
        <taxon>Fungi</taxon>
        <taxon>Dikarya</taxon>
        <taxon>Basidiomycota</taxon>
        <taxon>Wallemiomycotina</taxon>
        <taxon>Wallemiomycetes</taxon>
        <taxon>Wallemiales</taxon>
        <taxon>Wallemiaceae</taxon>
        <taxon>Wallemia</taxon>
    </lineage>
</organism>
<dbReference type="GO" id="GO:0005743">
    <property type="term" value="C:mitochondrial inner membrane"/>
    <property type="evidence" value="ECO:0007669"/>
    <property type="project" value="UniProtKB-ARBA"/>
</dbReference>
<feature type="transmembrane region" description="Helical" evidence="14">
    <location>
        <begin position="245"/>
        <end position="265"/>
    </location>
</feature>
<dbReference type="InterPro" id="IPR002293">
    <property type="entry name" value="AA/rel_permease1"/>
</dbReference>
<evidence type="ECO:0000256" key="6">
    <source>
        <dbReference type="ARBA" id="ARBA00022967"/>
    </source>
</evidence>
<dbReference type="Gene3D" id="1.10.10.1590">
    <property type="entry name" value="NADH-quinone oxidoreductase subunit E"/>
    <property type="match status" value="1"/>
</dbReference>
<evidence type="ECO:0000256" key="1">
    <source>
        <dbReference type="ARBA" id="ARBA00004141"/>
    </source>
</evidence>
<dbReference type="GO" id="GO:0051537">
    <property type="term" value="F:2 iron, 2 sulfur cluster binding"/>
    <property type="evidence" value="ECO:0007669"/>
    <property type="project" value="UniProtKB-KW"/>
</dbReference>
<dbReference type="Pfam" id="PF13520">
    <property type="entry name" value="AA_permease_2"/>
    <property type="match status" value="1"/>
</dbReference>
<dbReference type="NCBIfam" id="TIGR01958">
    <property type="entry name" value="nuoE_fam"/>
    <property type="match status" value="1"/>
</dbReference>
<keyword evidence="4" id="KW-0001">2Fe-2S</keyword>
<keyword evidence="3 14" id="KW-0812">Transmembrane</keyword>
<feature type="transmembrane region" description="Helical" evidence="14">
    <location>
        <begin position="364"/>
        <end position="385"/>
    </location>
</feature>
<comment type="caution">
    <text evidence="15">The sequence shown here is derived from an EMBL/GenBank/DDBJ whole genome shotgun (WGS) entry which is preliminary data.</text>
</comment>
<dbReference type="GO" id="GO:1902494">
    <property type="term" value="C:catalytic complex"/>
    <property type="evidence" value="ECO:0007669"/>
    <property type="project" value="UniProtKB-ARBA"/>
</dbReference>
<dbReference type="GO" id="GO:0006120">
    <property type="term" value="P:mitochondrial electron transport, NADH to ubiquinone"/>
    <property type="evidence" value="ECO:0007669"/>
    <property type="project" value="UniProtKB-ARBA"/>
</dbReference>
<dbReference type="SUPFAM" id="SSF52833">
    <property type="entry name" value="Thioredoxin-like"/>
    <property type="match status" value="1"/>
</dbReference>
<dbReference type="InterPro" id="IPR042128">
    <property type="entry name" value="NuoE_dom"/>
</dbReference>
<dbReference type="GO" id="GO:0046872">
    <property type="term" value="F:metal ion binding"/>
    <property type="evidence" value="ECO:0007669"/>
    <property type="project" value="UniProtKB-KW"/>
</dbReference>
<evidence type="ECO:0000256" key="10">
    <source>
        <dbReference type="ARBA" id="ARBA00023027"/>
    </source>
</evidence>
<feature type="transmembrane region" description="Helical" evidence="14">
    <location>
        <begin position="483"/>
        <end position="504"/>
    </location>
</feature>
<evidence type="ECO:0000256" key="8">
    <source>
        <dbReference type="ARBA" id="ARBA00023004"/>
    </source>
</evidence>
<dbReference type="InterPro" id="IPR050598">
    <property type="entry name" value="AminoAcid_Transporter"/>
</dbReference>
<comment type="subcellular location">
    <subcellularLocation>
        <location evidence="1">Membrane</location>
        <topology evidence="1">Multi-pass membrane protein</topology>
    </subcellularLocation>
</comment>
<dbReference type="Gene3D" id="3.40.30.10">
    <property type="entry name" value="Glutaredoxin"/>
    <property type="match status" value="1"/>
</dbReference>
<evidence type="ECO:0000256" key="5">
    <source>
        <dbReference type="ARBA" id="ARBA00022723"/>
    </source>
</evidence>
<feature type="transmembrane region" description="Helical" evidence="14">
    <location>
        <begin position="450"/>
        <end position="471"/>
    </location>
</feature>
<dbReference type="FunFam" id="1.10.10.1590:FF:000001">
    <property type="entry name" value="NADH-quinone oxidoreductase subunit E"/>
    <property type="match status" value="1"/>
</dbReference>
<evidence type="ECO:0000256" key="11">
    <source>
        <dbReference type="ARBA" id="ARBA00023136"/>
    </source>
</evidence>
<feature type="region of interest" description="Disordered" evidence="13">
    <location>
        <begin position="14"/>
        <end position="49"/>
    </location>
</feature>
<dbReference type="Pfam" id="PF01257">
    <property type="entry name" value="2Fe-2S_thioredx"/>
    <property type="match status" value="1"/>
</dbReference>
<feature type="transmembrane region" description="Helical" evidence="14">
    <location>
        <begin position="179"/>
        <end position="199"/>
    </location>
</feature>
<dbReference type="GO" id="GO:0016491">
    <property type="term" value="F:oxidoreductase activity"/>
    <property type="evidence" value="ECO:0007669"/>
    <property type="project" value="InterPro"/>
</dbReference>
<dbReference type="Gene3D" id="1.20.1740.10">
    <property type="entry name" value="Amino acid/polyamine transporter I"/>
    <property type="match status" value="1"/>
</dbReference>
<keyword evidence="6" id="KW-1278">Translocase</keyword>
<evidence type="ECO:0000256" key="3">
    <source>
        <dbReference type="ARBA" id="ARBA00022692"/>
    </source>
</evidence>
<dbReference type="GO" id="GO:0008137">
    <property type="term" value="F:NADH dehydrogenase (ubiquinone) activity"/>
    <property type="evidence" value="ECO:0007669"/>
    <property type="project" value="UniProtKB-ARBA"/>
</dbReference>
<feature type="transmembrane region" description="Helical" evidence="14">
    <location>
        <begin position="319"/>
        <end position="344"/>
    </location>
</feature>
<dbReference type="GO" id="GO:0098796">
    <property type="term" value="C:membrane protein complex"/>
    <property type="evidence" value="ECO:0007669"/>
    <property type="project" value="UniProtKB-ARBA"/>
</dbReference>
<keyword evidence="9" id="KW-0411">Iron-sulfur</keyword>
<dbReference type="GO" id="GO:0015179">
    <property type="term" value="F:L-amino acid transmembrane transporter activity"/>
    <property type="evidence" value="ECO:0007669"/>
    <property type="project" value="TreeGrafter"/>
</dbReference>
<feature type="transmembrane region" description="Helical" evidence="14">
    <location>
        <begin position="510"/>
        <end position="529"/>
    </location>
</feature>
<keyword evidence="5" id="KW-0479">Metal-binding</keyword>
<dbReference type="PROSITE" id="PS01099">
    <property type="entry name" value="COMPLEX1_24K"/>
    <property type="match status" value="1"/>
</dbReference>
<reference evidence="15 16" key="1">
    <citation type="submission" date="2019-03" db="EMBL/GenBank/DDBJ databases">
        <title>Sequencing 23 genomes of Wallemia ichthyophaga.</title>
        <authorList>
            <person name="Gostincar C."/>
        </authorList>
    </citation>
    <scope>NUCLEOTIDE SEQUENCE [LARGE SCALE GENOMIC DNA]</scope>
    <source>
        <strain evidence="15 16">EXF-5753</strain>
    </source>
</reference>
<evidence type="ECO:0000313" key="16">
    <source>
        <dbReference type="Proteomes" id="UP000310189"/>
    </source>
</evidence>
<dbReference type="FunFam" id="1.20.1740.10:FF:000042">
    <property type="entry name" value="Similar to amino acid transporter"/>
    <property type="match status" value="1"/>
</dbReference>
<dbReference type="PANTHER" id="PTHR11785:SF512">
    <property type="entry name" value="SOBREMESA, ISOFORM B"/>
    <property type="match status" value="1"/>
</dbReference>
<keyword evidence="11 14" id="KW-0472">Membrane</keyword>
<dbReference type="NCBIfam" id="NF005725">
    <property type="entry name" value="PRK07539.1-5"/>
    <property type="match status" value="1"/>
</dbReference>
<dbReference type="InterPro" id="IPR041921">
    <property type="entry name" value="NuoE_N"/>
</dbReference>
<comment type="cofactor">
    <cofactor evidence="12">
        <name>[2Fe-2S] cluster</name>
        <dbReference type="ChEBI" id="CHEBI:190135"/>
    </cofactor>
</comment>
<keyword evidence="10" id="KW-0520">NAD</keyword>
<feature type="transmembrane region" description="Helical" evidence="14">
    <location>
        <begin position="110"/>
        <end position="132"/>
    </location>
</feature>
<feature type="transmembrane region" description="Helical" evidence="14">
    <location>
        <begin position="152"/>
        <end position="172"/>
    </location>
</feature>
<proteinExistence type="inferred from homology"/>
<gene>
    <name evidence="15" type="ORF">E3P99_02552</name>
</gene>
<evidence type="ECO:0000256" key="12">
    <source>
        <dbReference type="ARBA" id="ARBA00034078"/>
    </source>
</evidence>
<dbReference type="EMBL" id="SPNW01000037">
    <property type="protein sequence ID" value="TIA88529.1"/>
    <property type="molecule type" value="Genomic_DNA"/>
</dbReference>
<comment type="similarity">
    <text evidence="2">Belongs to the complex I 24 kDa subunit family.</text>
</comment>
<dbReference type="InterPro" id="IPR036249">
    <property type="entry name" value="Thioredoxin-like_sf"/>
</dbReference>
<evidence type="ECO:0000256" key="2">
    <source>
        <dbReference type="ARBA" id="ARBA00010643"/>
    </source>
</evidence>
<evidence type="ECO:0000256" key="14">
    <source>
        <dbReference type="SAM" id="Phobius"/>
    </source>
</evidence>
<sequence>MVLVRYITQLGMEDRDGRAGGAGDGDGDDALRSPLMASSSMQGHSRHRSTSVTDAFAINPIPLLSSSEETASGSSKDLNTPNRTIGRLEGVSLVVGMIVGSGIFSSPGNILSLTGSGGASLIVWIVGGLLAWMGASCFAELGTALPVSGGPVAYLSYAYGPLTSFTFTFTSISIIKPSGAALIAIIFGEYLARFFYILPHNADAIPSVDDIPTWLIRFIACMGVVVVSLLNIISTRLSTRTQTCLMFIKISSVILVVVLGIIAAVRGSNASLSPSTAFTGTKVTASSIALALYSSLWAFDGWDQSNYVAGEMKNVTRNLPIVIHASLPLTIIIFLMANIAYLIALPAAQVAKSNTVALDLSESVLGKVGSGVITVLISISALGALNSGSLTTSRLISSVAGSQNEAGFLPKMLANFNGKTHTPINAIVFQTVTTCFYVVLGGGFQSLVNFYSIGIWYFYLLCALAVVVLRIKEPDLERPYKTWIGIPMVFSSITVFLLCMPIFAAPLESLAAFGFIALSVPVYFLSNYLKYRQLNVYQHIPSWLKRGGGRYSKHRDTEYNNSSIPFKFSTENEPIIEQILSRYPAQYKKGAIMPLLDLAQRQNKGWTSISCMNEVAKMVDVPPMRVYEVATFYTMFNREPVGDHLVQVCTTTPCMLNGAYDIMKSVEDHLHIKPGHTTADKKFTLLEVECLGACSNAPMMQINDHYYEDLNHATTVDILTQLSNGKQPHIGPQSTRHTCENSKGLTNLTEKPYGPVLGMSVDVLDVDVVDVVELLELLEVLVPPELSVSTCILLNLRL</sequence>
<dbReference type="Proteomes" id="UP000310189">
    <property type="component" value="Unassembled WGS sequence"/>
</dbReference>